<dbReference type="GO" id="GO:0043565">
    <property type="term" value="F:sequence-specific DNA binding"/>
    <property type="evidence" value="ECO:0007669"/>
    <property type="project" value="InterPro"/>
</dbReference>
<feature type="compositionally biased region" description="Polar residues" evidence="5">
    <location>
        <begin position="320"/>
        <end position="333"/>
    </location>
</feature>
<dbReference type="STRING" id="1266660.A0A1G4IN01"/>
<dbReference type="Gene3D" id="3.30.50.10">
    <property type="entry name" value="Erythroid Transcription Factor GATA-1, subunit A"/>
    <property type="match status" value="1"/>
</dbReference>
<dbReference type="InterPro" id="IPR051140">
    <property type="entry name" value="GATA_TF"/>
</dbReference>
<proteinExistence type="predicted"/>
<dbReference type="AlphaFoldDB" id="A0A1G4IN01"/>
<feature type="compositionally biased region" description="Polar residues" evidence="5">
    <location>
        <begin position="272"/>
        <end position="285"/>
    </location>
</feature>
<dbReference type="CDD" id="cd00202">
    <property type="entry name" value="ZnF_GATA"/>
    <property type="match status" value="1"/>
</dbReference>
<dbReference type="SUPFAM" id="SSF57716">
    <property type="entry name" value="Glucocorticoid receptor-like (DNA-binding domain)"/>
    <property type="match status" value="1"/>
</dbReference>
<gene>
    <name evidence="7" type="ORF">LADA_0A03510G</name>
</gene>
<evidence type="ECO:0000256" key="2">
    <source>
        <dbReference type="ARBA" id="ARBA00022771"/>
    </source>
</evidence>
<keyword evidence="2 4" id="KW-0863">Zinc-finger</keyword>
<organism evidence="7 8">
    <name type="scientific">Lachancea dasiensis</name>
    <dbReference type="NCBI Taxonomy" id="1072105"/>
    <lineage>
        <taxon>Eukaryota</taxon>
        <taxon>Fungi</taxon>
        <taxon>Dikarya</taxon>
        <taxon>Ascomycota</taxon>
        <taxon>Saccharomycotina</taxon>
        <taxon>Saccharomycetes</taxon>
        <taxon>Saccharomycetales</taxon>
        <taxon>Saccharomycetaceae</taxon>
        <taxon>Lachancea</taxon>
    </lineage>
</organism>
<protein>
    <submittedName>
        <fullName evidence="7">LADA_0A03510g1_1</fullName>
    </submittedName>
</protein>
<dbReference type="PROSITE" id="PS50114">
    <property type="entry name" value="GATA_ZN_FINGER_2"/>
    <property type="match status" value="1"/>
</dbReference>
<feature type="region of interest" description="Disordered" evidence="5">
    <location>
        <begin position="265"/>
        <end position="333"/>
    </location>
</feature>
<dbReference type="InterPro" id="IPR000679">
    <property type="entry name" value="Znf_GATA"/>
</dbReference>
<keyword evidence="8" id="KW-1185">Reference proteome</keyword>
<dbReference type="GO" id="GO:0006355">
    <property type="term" value="P:regulation of DNA-templated transcription"/>
    <property type="evidence" value="ECO:0007669"/>
    <property type="project" value="InterPro"/>
</dbReference>
<evidence type="ECO:0000259" key="6">
    <source>
        <dbReference type="PROSITE" id="PS50114"/>
    </source>
</evidence>
<evidence type="ECO:0000313" key="8">
    <source>
        <dbReference type="Proteomes" id="UP000190274"/>
    </source>
</evidence>
<dbReference type="SMART" id="SM00401">
    <property type="entry name" value="ZnF_GATA"/>
    <property type="match status" value="1"/>
</dbReference>
<name>A0A1G4IN01_9SACH</name>
<accession>A0A1G4IN01</accession>
<dbReference type="InterPro" id="IPR013088">
    <property type="entry name" value="Znf_NHR/GATA"/>
</dbReference>
<keyword evidence="1" id="KW-0479">Metal-binding</keyword>
<keyword evidence="3" id="KW-0862">Zinc</keyword>
<evidence type="ECO:0000256" key="3">
    <source>
        <dbReference type="ARBA" id="ARBA00022833"/>
    </source>
</evidence>
<feature type="domain" description="GATA-type" evidence="6">
    <location>
        <begin position="341"/>
        <end position="377"/>
    </location>
</feature>
<reference evidence="7 8" key="1">
    <citation type="submission" date="2016-03" db="EMBL/GenBank/DDBJ databases">
        <authorList>
            <person name="Devillers H."/>
        </authorList>
    </citation>
    <scope>NUCLEOTIDE SEQUENCE [LARGE SCALE GENOMIC DNA]</scope>
    <source>
        <strain evidence="7">CBS 10888</strain>
    </source>
</reference>
<evidence type="ECO:0000256" key="5">
    <source>
        <dbReference type="SAM" id="MobiDB-lite"/>
    </source>
</evidence>
<evidence type="ECO:0000256" key="4">
    <source>
        <dbReference type="PROSITE-ProRule" id="PRU00094"/>
    </source>
</evidence>
<dbReference type="PANTHER" id="PTHR45658">
    <property type="entry name" value="GATA TRANSCRIPTION FACTOR"/>
    <property type="match status" value="1"/>
</dbReference>
<dbReference type="PROSITE" id="PS00344">
    <property type="entry name" value="GATA_ZN_FINGER_1"/>
    <property type="match status" value="1"/>
</dbReference>
<dbReference type="GO" id="GO:0008270">
    <property type="term" value="F:zinc ion binding"/>
    <property type="evidence" value="ECO:0007669"/>
    <property type="project" value="UniProtKB-KW"/>
</dbReference>
<feature type="compositionally biased region" description="Basic and acidic residues" evidence="5">
    <location>
        <begin position="299"/>
        <end position="319"/>
    </location>
</feature>
<dbReference type="OrthoDB" id="2162994at2759"/>
<dbReference type="Proteomes" id="UP000190274">
    <property type="component" value="Chromosome A"/>
</dbReference>
<sequence>MHTGTLLQQGSFQELQNFTVLPRIKIAQKGSKIRPSLPSIRQLLQDIHLRHVDFKYPNPDLLHGKSSRHIAQTPELPSGGRVISEHLASGTETPSHDFDSSYTTISEISQRRLANIGGGNTRLVQFHQHRSTPRPLGSGKILKPSGDLLKLAYAVEASTKAGRHTITSNRAVDSIIHFNGDYQLKIAEILESLQIMYKNFQEWPLSLHSQDVAATDSMCLLIDYISADSLELTLKMAKRAYDSLKMLEQWKRKYKKLHLRLPLNPAEKLPQQKRSSNLSDLSESHGTLPKLNPMVDAIPEGRKDYRTSDDSSARDHQRMYDQSGTGVSTLSQSSLPEGGIKKIGVQCAHCHSAKTPEWRKGPHGKRSLCNACGLFYKKLVRKFGDERAAMILKYRKKISSADRKVPKLFDVPVTGL</sequence>
<dbReference type="Pfam" id="PF00320">
    <property type="entry name" value="GATA"/>
    <property type="match status" value="1"/>
</dbReference>
<dbReference type="EMBL" id="LT598460">
    <property type="protein sequence ID" value="SCU78046.1"/>
    <property type="molecule type" value="Genomic_DNA"/>
</dbReference>
<evidence type="ECO:0000313" key="7">
    <source>
        <dbReference type="EMBL" id="SCU78046.1"/>
    </source>
</evidence>
<evidence type="ECO:0000256" key="1">
    <source>
        <dbReference type="ARBA" id="ARBA00022723"/>
    </source>
</evidence>